<reference evidence="1" key="2">
    <citation type="journal article" date="2022" name="New Phytol.">
        <title>Evolutionary transition to the ectomycorrhizal habit in the genomes of a hyperdiverse lineage of mushroom-forming fungi.</title>
        <authorList>
            <person name="Looney B."/>
            <person name="Miyauchi S."/>
            <person name="Morin E."/>
            <person name="Drula E."/>
            <person name="Courty P.E."/>
            <person name="Kohler A."/>
            <person name="Kuo A."/>
            <person name="LaButti K."/>
            <person name="Pangilinan J."/>
            <person name="Lipzen A."/>
            <person name="Riley R."/>
            <person name="Andreopoulos W."/>
            <person name="He G."/>
            <person name="Johnson J."/>
            <person name="Nolan M."/>
            <person name="Tritt A."/>
            <person name="Barry K.W."/>
            <person name="Grigoriev I.V."/>
            <person name="Nagy L.G."/>
            <person name="Hibbett D."/>
            <person name="Henrissat B."/>
            <person name="Matheny P.B."/>
            <person name="Labbe J."/>
            <person name="Martin F.M."/>
        </authorList>
    </citation>
    <scope>NUCLEOTIDE SEQUENCE</scope>
    <source>
        <strain evidence="1">EC-137</strain>
    </source>
</reference>
<proteinExistence type="predicted"/>
<evidence type="ECO:0000313" key="1">
    <source>
        <dbReference type="EMBL" id="KAI0026291.1"/>
    </source>
</evidence>
<evidence type="ECO:0000313" key="2">
    <source>
        <dbReference type="Proteomes" id="UP000814128"/>
    </source>
</evidence>
<dbReference type="EMBL" id="MU274890">
    <property type="protein sequence ID" value="KAI0026291.1"/>
    <property type="molecule type" value="Genomic_DNA"/>
</dbReference>
<accession>A0ACB8Q3H1</accession>
<reference evidence="1" key="1">
    <citation type="submission" date="2021-02" db="EMBL/GenBank/DDBJ databases">
        <authorList>
            <consortium name="DOE Joint Genome Institute"/>
            <person name="Ahrendt S."/>
            <person name="Looney B.P."/>
            <person name="Miyauchi S."/>
            <person name="Morin E."/>
            <person name="Drula E."/>
            <person name="Courty P.E."/>
            <person name="Chicoki N."/>
            <person name="Fauchery L."/>
            <person name="Kohler A."/>
            <person name="Kuo A."/>
            <person name="Labutti K."/>
            <person name="Pangilinan J."/>
            <person name="Lipzen A."/>
            <person name="Riley R."/>
            <person name="Andreopoulos W."/>
            <person name="He G."/>
            <person name="Johnson J."/>
            <person name="Barry K.W."/>
            <person name="Grigoriev I.V."/>
            <person name="Nagy L."/>
            <person name="Hibbett D."/>
            <person name="Henrissat B."/>
            <person name="Matheny P.B."/>
            <person name="Labbe J."/>
            <person name="Martin F."/>
        </authorList>
    </citation>
    <scope>NUCLEOTIDE SEQUENCE</scope>
    <source>
        <strain evidence="1">EC-137</strain>
    </source>
</reference>
<comment type="caution">
    <text evidence="1">The sequence shown here is derived from an EMBL/GenBank/DDBJ whole genome shotgun (WGS) entry which is preliminary data.</text>
</comment>
<gene>
    <name evidence="1" type="ORF">K488DRAFT_92916</name>
</gene>
<organism evidence="1 2">
    <name type="scientific">Vararia minispora EC-137</name>
    <dbReference type="NCBI Taxonomy" id="1314806"/>
    <lineage>
        <taxon>Eukaryota</taxon>
        <taxon>Fungi</taxon>
        <taxon>Dikarya</taxon>
        <taxon>Basidiomycota</taxon>
        <taxon>Agaricomycotina</taxon>
        <taxon>Agaricomycetes</taxon>
        <taxon>Russulales</taxon>
        <taxon>Lachnocladiaceae</taxon>
        <taxon>Vararia</taxon>
    </lineage>
</organism>
<name>A0ACB8Q3H1_9AGAM</name>
<keyword evidence="2" id="KW-1185">Reference proteome</keyword>
<protein>
    <submittedName>
        <fullName evidence="1">Uncharacterized protein</fullName>
    </submittedName>
</protein>
<sequence length="57" mass="6292">MSTHGAPSFTAGTLPAYTDASAPHLTMTSCALLLLMILHDDFKRLDRAWLVRFVRAC</sequence>
<dbReference type="Proteomes" id="UP000814128">
    <property type="component" value="Unassembled WGS sequence"/>
</dbReference>